<keyword evidence="8" id="KW-0464">Manganese</keyword>
<keyword evidence="5 8" id="KW-0645">Protease</keyword>
<feature type="active site" evidence="8">
    <location>
        <position position="359"/>
    </location>
</feature>
<evidence type="ECO:0000259" key="9">
    <source>
        <dbReference type="PROSITE" id="PS00631"/>
    </source>
</evidence>
<dbReference type="GO" id="GO:0005737">
    <property type="term" value="C:cytoplasm"/>
    <property type="evidence" value="ECO:0007669"/>
    <property type="project" value="UniProtKB-SubCell"/>
</dbReference>
<dbReference type="CDD" id="cd00433">
    <property type="entry name" value="Peptidase_M17"/>
    <property type="match status" value="1"/>
</dbReference>
<dbReference type="HAMAP" id="MF_00181">
    <property type="entry name" value="Cytosol_peptidase_M17"/>
    <property type="match status" value="1"/>
</dbReference>
<feature type="binding site" evidence="8">
    <location>
        <position position="357"/>
    </location>
    <ligand>
        <name>Mn(2+)</name>
        <dbReference type="ChEBI" id="CHEBI:29035"/>
        <label>1</label>
    </ligand>
</feature>
<keyword evidence="8" id="KW-0963">Cytoplasm</keyword>
<evidence type="ECO:0000256" key="3">
    <source>
        <dbReference type="ARBA" id="ARBA00009528"/>
    </source>
</evidence>
<dbReference type="InterPro" id="IPR043472">
    <property type="entry name" value="Macro_dom-like"/>
</dbReference>
<evidence type="ECO:0000313" key="10">
    <source>
        <dbReference type="EMBL" id="RLP77537.1"/>
    </source>
</evidence>
<dbReference type="SUPFAM" id="SSF53187">
    <property type="entry name" value="Zn-dependent exopeptidases"/>
    <property type="match status" value="1"/>
</dbReference>
<sequence length="507" mass="52174">MTRTPTKLIADSFTPVPSLSQEPALSVTASLSGEEEVLGVLVAADSALPEGLDLDQEALTLLGFDGSAGSTVVLAGTSNPLYVLVGIGPLDDLNDAGLRTAAAALVRAVPHASALAISATSLAEVRPESAGQALAEGAILGRYRFRGFTGDAGDSPLESFVIEVPGANTGTLAALERGVAEGLITARATNIARDVINVPPGHLTPTNLGEVAQELAAQFGFTVEIFDEADLIALGCGGVLGVGAGSVEESRIIRLDYAPEAPTTAHLGLVGKGITYDSGGISLKPSDPMHLLMKMDMGGAGAVLATFTALRDLGVTARVTGWLACAENMPSGTAYKLGDVLTARGGKTVEVKNTDAEGRLVMMDALVLATEEGVDAIVDIATLTGAALRTFGSLIAAQLGNNEGFSREVADAAARADERIWPLPLEPSYRKQLDSDVADISNLGGPDAGSITAALFLNEFVAGTPWVHLDIAGTMQSDADDGWRSKGATGFGTRLLIETARNFRPRS</sequence>
<comment type="function">
    <text evidence="7 8">Presumably involved in the processing and regular turnover of intracellular proteins. Catalyzes the removal of unsubstituted N-terminal amino acids from various peptides.</text>
</comment>
<feature type="binding site" evidence="8">
    <location>
        <position position="277"/>
    </location>
    <ligand>
        <name>Mn(2+)</name>
        <dbReference type="ChEBI" id="CHEBI:29035"/>
        <label>1</label>
    </ligand>
</feature>
<keyword evidence="6 8" id="KW-0378">Hydrolase</keyword>
<proteinExistence type="inferred from homology"/>
<dbReference type="PRINTS" id="PR00481">
    <property type="entry name" value="LAMNOPPTDASE"/>
</dbReference>
<keyword evidence="11" id="KW-1185">Reference proteome</keyword>
<dbReference type="EC" id="3.4.11.1" evidence="8"/>
<keyword evidence="4 8" id="KW-0031">Aminopeptidase</keyword>
<dbReference type="GO" id="GO:0070006">
    <property type="term" value="F:metalloaminopeptidase activity"/>
    <property type="evidence" value="ECO:0007669"/>
    <property type="project" value="InterPro"/>
</dbReference>
<dbReference type="GO" id="GO:0006508">
    <property type="term" value="P:proteolysis"/>
    <property type="evidence" value="ECO:0007669"/>
    <property type="project" value="UniProtKB-KW"/>
</dbReference>
<dbReference type="OrthoDB" id="9809354at2"/>
<evidence type="ECO:0000256" key="6">
    <source>
        <dbReference type="ARBA" id="ARBA00022801"/>
    </source>
</evidence>
<dbReference type="NCBIfam" id="NF002073">
    <property type="entry name" value="PRK00913.1-2"/>
    <property type="match status" value="1"/>
</dbReference>
<evidence type="ECO:0000256" key="2">
    <source>
        <dbReference type="ARBA" id="ARBA00000967"/>
    </source>
</evidence>
<feature type="binding site" evidence="8">
    <location>
        <position position="355"/>
    </location>
    <ligand>
        <name>Mn(2+)</name>
        <dbReference type="ChEBI" id="CHEBI:29035"/>
        <label>1</label>
    </ligand>
</feature>
<evidence type="ECO:0000313" key="11">
    <source>
        <dbReference type="Proteomes" id="UP000272503"/>
    </source>
</evidence>
<dbReference type="PANTHER" id="PTHR11963">
    <property type="entry name" value="LEUCINE AMINOPEPTIDASE-RELATED"/>
    <property type="match status" value="1"/>
</dbReference>
<evidence type="ECO:0000256" key="5">
    <source>
        <dbReference type="ARBA" id="ARBA00022670"/>
    </source>
</evidence>
<comment type="catalytic activity">
    <reaction evidence="1 8">
        <text>Release of an N-terminal amino acid, Xaa-|-Yaa-, in which Xaa is preferably Leu, but may be other amino acids including Pro although not Arg or Lys, and Yaa may be Pro. Amino acid amides and methyl esters are also readily hydrolyzed, but rates on arylamides are exceedingly low.</text>
        <dbReference type="EC" id="3.4.11.1"/>
    </reaction>
</comment>
<evidence type="ECO:0000256" key="4">
    <source>
        <dbReference type="ARBA" id="ARBA00022438"/>
    </source>
</evidence>
<dbReference type="InterPro" id="IPR000819">
    <property type="entry name" value="Peptidase_M17_C"/>
</dbReference>
<dbReference type="InterPro" id="IPR008283">
    <property type="entry name" value="Peptidase_M17_N"/>
</dbReference>
<gene>
    <name evidence="8" type="primary">pepA</name>
    <name evidence="10" type="ORF">D9V32_03595</name>
</gene>
<dbReference type="PANTHER" id="PTHR11963:SF23">
    <property type="entry name" value="CYTOSOL AMINOPEPTIDASE"/>
    <property type="match status" value="1"/>
</dbReference>
<feature type="binding site" evidence="8">
    <location>
        <position position="277"/>
    </location>
    <ligand>
        <name>Mn(2+)</name>
        <dbReference type="ChEBI" id="CHEBI:29035"/>
        <label>2</label>
    </ligand>
</feature>
<dbReference type="EC" id="3.4.11.10" evidence="8"/>
<comment type="cofactor">
    <cofactor evidence="8">
        <name>Mn(2+)</name>
        <dbReference type="ChEBI" id="CHEBI:29035"/>
    </cofactor>
    <text evidence="8">Binds 2 manganese ions per subunit.</text>
</comment>
<comment type="caution">
    <text evidence="10">The sequence shown here is derived from an EMBL/GenBank/DDBJ whole genome shotgun (WGS) entry which is preliminary data.</text>
</comment>
<feature type="binding site" evidence="8">
    <location>
        <position position="296"/>
    </location>
    <ligand>
        <name>Mn(2+)</name>
        <dbReference type="ChEBI" id="CHEBI:29035"/>
        <label>2</label>
    </ligand>
</feature>
<comment type="subcellular location">
    <subcellularLocation>
        <location evidence="8">Cytoplasm</location>
    </subcellularLocation>
</comment>
<reference evidence="10 11" key="1">
    <citation type="submission" date="2018-10" db="EMBL/GenBank/DDBJ databases">
        <authorList>
            <person name="Li J."/>
        </authorList>
    </citation>
    <scope>NUCLEOTIDE SEQUENCE [LARGE SCALE GENOMIC DNA]</scope>
    <source>
        <strain evidence="10 11">IF 016277</strain>
    </source>
</reference>
<dbReference type="InterPro" id="IPR011356">
    <property type="entry name" value="Leucine_aapep/pepB"/>
</dbReference>
<dbReference type="Gene3D" id="3.40.220.10">
    <property type="entry name" value="Leucine Aminopeptidase, subunit E, domain 1"/>
    <property type="match status" value="1"/>
</dbReference>
<evidence type="ECO:0000256" key="1">
    <source>
        <dbReference type="ARBA" id="ARBA00000135"/>
    </source>
</evidence>
<organism evidence="10 11">
    <name type="scientific">Mycetocola tolaasinivorans</name>
    <dbReference type="NCBI Taxonomy" id="76635"/>
    <lineage>
        <taxon>Bacteria</taxon>
        <taxon>Bacillati</taxon>
        <taxon>Actinomycetota</taxon>
        <taxon>Actinomycetes</taxon>
        <taxon>Micrococcales</taxon>
        <taxon>Microbacteriaceae</taxon>
        <taxon>Mycetocola</taxon>
    </lineage>
</organism>
<protein>
    <recommendedName>
        <fullName evidence="8">Probable cytosol aminopeptidase</fullName>
        <ecNumber evidence="8">3.4.11.1</ecNumber>
    </recommendedName>
    <alternativeName>
        <fullName evidence="8">Leucine aminopeptidase</fullName>
        <shortName evidence="8">LAP</shortName>
        <ecNumber evidence="8">3.4.11.10</ecNumber>
    </alternativeName>
    <alternativeName>
        <fullName evidence="8">Leucyl aminopeptidase</fullName>
    </alternativeName>
</protein>
<dbReference type="Gene3D" id="3.40.630.10">
    <property type="entry name" value="Zn peptidases"/>
    <property type="match status" value="1"/>
</dbReference>
<dbReference type="Pfam" id="PF00883">
    <property type="entry name" value="Peptidase_M17"/>
    <property type="match status" value="1"/>
</dbReference>
<evidence type="ECO:0000256" key="7">
    <source>
        <dbReference type="ARBA" id="ARBA00049972"/>
    </source>
</evidence>
<keyword evidence="8" id="KW-0479">Metal-binding</keyword>
<feature type="domain" description="Cytosol aminopeptidase" evidence="9">
    <location>
        <begin position="353"/>
        <end position="360"/>
    </location>
</feature>
<feature type="active site" evidence="8">
    <location>
        <position position="284"/>
    </location>
</feature>
<dbReference type="GO" id="GO:0030145">
    <property type="term" value="F:manganese ion binding"/>
    <property type="evidence" value="ECO:0007669"/>
    <property type="project" value="UniProtKB-UniRule"/>
</dbReference>
<feature type="binding site" evidence="8">
    <location>
        <position position="272"/>
    </location>
    <ligand>
        <name>Mn(2+)</name>
        <dbReference type="ChEBI" id="CHEBI:29035"/>
        <label>2</label>
    </ligand>
</feature>
<comment type="similarity">
    <text evidence="3 8">Belongs to the peptidase M17 family.</text>
</comment>
<dbReference type="Proteomes" id="UP000272503">
    <property type="component" value="Unassembled WGS sequence"/>
</dbReference>
<accession>A0A3L7ABD3</accession>
<dbReference type="RefSeq" id="WP_121647518.1">
    <property type="nucleotide sequence ID" value="NZ_RCUX01000002.1"/>
</dbReference>
<dbReference type="EMBL" id="RCUX01000002">
    <property type="protein sequence ID" value="RLP77537.1"/>
    <property type="molecule type" value="Genomic_DNA"/>
</dbReference>
<dbReference type="InterPro" id="IPR023042">
    <property type="entry name" value="Peptidase_M17_leu_NH2_pept"/>
</dbReference>
<feature type="binding site" evidence="8">
    <location>
        <position position="357"/>
    </location>
    <ligand>
        <name>Mn(2+)</name>
        <dbReference type="ChEBI" id="CHEBI:29035"/>
        <label>2</label>
    </ligand>
</feature>
<dbReference type="Pfam" id="PF02789">
    <property type="entry name" value="Peptidase_M17_N"/>
    <property type="match status" value="1"/>
</dbReference>
<dbReference type="AlphaFoldDB" id="A0A3L7ABD3"/>
<dbReference type="PROSITE" id="PS00631">
    <property type="entry name" value="CYTOSOL_AP"/>
    <property type="match status" value="1"/>
</dbReference>
<dbReference type="SUPFAM" id="SSF52949">
    <property type="entry name" value="Macro domain-like"/>
    <property type="match status" value="1"/>
</dbReference>
<evidence type="ECO:0000256" key="8">
    <source>
        <dbReference type="HAMAP-Rule" id="MF_00181"/>
    </source>
</evidence>
<comment type="catalytic activity">
    <reaction evidence="2 8">
        <text>Release of an N-terminal amino acid, preferentially leucine, but not glutamic or aspartic acids.</text>
        <dbReference type="EC" id="3.4.11.10"/>
    </reaction>
</comment>
<name>A0A3L7ABD3_9MICO</name>